<gene>
    <name evidence="10" type="ORF">HMH01_07620</name>
</gene>
<evidence type="ECO:0000313" key="11">
    <source>
        <dbReference type="Proteomes" id="UP000572377"/>
    </source>
</evidence>
<dbReference type="GO" id="GO:0000271">
    <property type="term" value="P:polysaccharide biosynthetic process"/>
    <property type="evidence" value="ECO:0007669"/>
    <property type="project" value="TreeGrafter"/>
</dbReference>
<evidence type="ECO:0000256" key="3">
    <source>
        <dbReference type="ARBA" id="ARBA00012098"/>
    </source>
</evidence>
<evidence type="ECO:0000256" key="4">
    <source>
        <dbReference type="ARBA" id="ARBA00019595"/>
    </source>
</evidence>
<evidence type="ECO:0000256" key="1">
    <source>
        <dbReference type="ARBA" id="ARBA00001298"/>
    </source>
</evidence>
<dbReference type="RefSeq" id="WP_171323956.1">
    <property type="nucleotide sequence ID" value="NZ_JABFBC010000001.1"/>
</dbReference>
<dbReference type="EC" id="5.1.3.13" evidence="3"/>
<comment type="function">
    <text evidence="2">Catalyzes the epimerization of the C3' and C5'positions of dTDP-6-deoxy-D-xylo-4-hexulose, forming dTDP-6-deoxy-L-lyxo-4-hexulose.</text>
</comment>
<sequence>MKFTPLPLAGAWLIEMERIRDHRGFNARAWCAEEMAAHGLTTRIAQVNVIRNGPRGTIRGMHYQRPPFAETKLFRVTRGAIFDVIVDLRAGSPTRLQWISVELNAEDGRLLYVPEGFGQGFQTLADDTELTYQVSAPYSPAHGSGFRPDDPAFGIDWPLPVAAISDKDAGWPDFKAEVMA</sequence>
<dbReference type="AlphaFoldDB" id="A0A849L260"/>
<evidence type="ECO:0000256" key="2">
    <source>
        <dbReference type="ARBA" id="ARBA00001997"/>
    </source>
</evidence>
<organism evidence="10 11">
    <name type="scientific">Halovulum dunhuangense</name>
    <dbReference type="NCBI Taxonomy" id="1505036"/>
    <lineage>
        <taxon>Bacteria</taxon>
        <taxon>Pseudomonadati</taxon>
        <taxon>Pseudomonadota</taxon>
        <taxon>Alphaproteobacteria</taxon>
        <taxon>Rhodobacterales</taxon>
        <taxon>Paracoccaceae</taxon>
        <taxon>Halovulum</taxon>
    </lineage>
</organism>
<name>A0A849L260_9RHOB</name>
<dbReference type="Proteomes" id="UP000572377">
    <property type="component" value="Unassembled WGS sequence"/>
</dbReference>
<comment type="catalytic activity">
    <reaction evidence="1">
        <text>dTDP-4-dehydro-6-deoxy-alpha-D-glucose = dTDP-4-dehydro-beta-L-rhamnose</text>
        <dbReference type="Rhea" id="RHEA:16969"/>
        <dbReference type="ChEBI" id="CHEBI:57649"/>
        <dbReference type="ChEBI" id="CHEBI:62830"/>
        <dbReference type="EC" id="5.1.3.13"/>
    </reaction>
</comment>
<feature type="active site" description="Proton acceptor" evidence="8">
    <location>
        <position position="62"/>
    </location>
</feature>
<comment type="caution">
    <text evidence="10">The sequence shown here is derived from an EMBL/GenBank/DDBJ whole genome shotgun (WGS) entry which is preliminary data.</text>
</comment>
<dbReference type="Gene3D" id="2.60.120.10">
    <property type="entry name" value="Jelly Rolls"/>
    <property type="match status" value="1"/>
</dbReference>
<dbReference type="InterPro" id="IPR011051">
    <property type="entry name" value="RmlC_Cupin_sf"/>
</dbReference>
<dbReference type="CDD" id="cd00438">
    <property type="entry name" value="cupin_RmlC"/>
    <property type="match status" value="1"/>
</dbReference>
<reference evidence="10 11" key="1">
    <citation type="submission" date="2020-05" db="EMBL/GenBank/DDBJ databases">
        <title>Gimesia benthica sp. nov., a novel planctomycete isolated from a deep-sea water sample of the Northwest Indian Ocean.</title>
        <authorList>
            <person name="Wang J."/>
            <person name="Ruan C."/>
            <person name="Song L."/>
            <person name="Zhu Y."/>
            <person name="Li A."/>
            <person name="Zheng X."/>
            <person name="Wang L."/>
            <person name="Lu Z."/>
            <person name="Huang Y."/>
            <person name="Du W."/>
            <person name="Zhou Y."/>
            <person name="Huang L."/>
            <person name="Dai X."/>
        </authorList>
    </citation>
    <scope>NUCLEOTIDE SEQUENCE [LARGE SCALE GENOMIC DNA]</scope>
    <source>
        <strain evidence="10 11">YYQ-30</strain>
    </source>
</reference>
<dbReference type="PANTHER" id="PTHR21047">
    <property type="entry name" value="DTDP-6-DEOXY-D-GLUCOSE-3,5 EPIMERASE"/>
    <property type="match status" value="1"/>
</dbReference>
<dbReference type="GO" id="GO:0008830">
    <property type="term" value="F:dTDP-4-dehydrorhamnose 3,5-epimerase activity"/>
    <property type="evidence" value="ECO:0007669"/>
    <property type="project" value="UniProtKB-EC"/>
</dbReference>
<dbReference type="GO" id="GO:0005829">
    <property type="term" value="C:cytosol"/>
    <property type="evidence" value="ECO:0007669"/>
    <property type="project" value="TreeGrafter"/>
</dbReference>
<evidence type="ECO:0000256" key="5">
    <source>
        <dbReference type="ARBA" id="ARBA00029758"/>
    </source>
</evidence>
<dbReference type="GO" id="GO:0019305">
    <property type="term" value="P:dTDP-rhamnose biosynthetic process"/>
    <property type="evidence" value="ECO:0007669"/>
    <property type="project" value="TreeGrafter"/>
</dbReference>
<evidence type="ECO:0000313" key="10">
    <source>
        <dbReference type="EMBL" id="NNU80307.1"/>
    </source>
</evidence>
<dbReference type="PANTHER" id="PTHR21047:SF2">
    <property type="entry name" value="THYMIDINE DIPHOSPHO-4-KETO-RHAMNOSE 3,5-EPIMERASE"/>
    <property type="match status" value="1"/>
</dbReference>
<evidence type="ECO:0000256" key="7">
    <source>
        <dbReference type="ARBA" id="ARBA00033311"/>
    </source>
</evidence>
<keyword evidence="11" id="KW-1185">Reference proteome</keyword>
<feature type="site" description="Participates in a stacking interaction with the thymidine ring of dTDP-4-oxo-6-deoxyglucose" evidence="9">
    <location>
        <position position="138"/>
    </location>
</feature>
<proteinExistence type="predicted"/>
<protein>
    <recommendedName>
        <fullName evidence="4">dTDP-4-dehydrorhamnose 3,5-epimerase</fullName>
        <ecNumber evidence="3">5.1.3.13</ecNumber>
    </recommendedName>
    <alternativeName>
        <fullName evidence="6">Thymidine diphospho-4-keto-rhamnose 3,5-epimerase</fullName>
    </alternativeName>
    <alternativeName>
        <fullName evidence="5">dTDP-4-keto-6-deoxyglucose 3,5-epimerase</fullName>
    </alternativeName>
    <alternativeName>
        <fullName evidence="7">dTDP-6-deoxy-D-xylo-4-hexulose 3,5-epimerase</fullName>
    </alternativeName>
</protein>
<evidence type="ECO:0000256" key="8">
    <source>
        <dbReference type="PIRSR" id="PIRSR600888-1"/>
    </source>
</evidence>
<dbReference type="InterPro" id="IPR000888">
    <property type="entry name" value="RmlC-like"/>
</dbReference>
<dbReference type="InterPro" id="IPR014710">
    <property type="entry name" value="RmlC-like_jellyroll"/>
</dbReference>
<evidence type="ECO:0000256" key="9">
    <source>
        <dbReference type="PIRSR" id="PIRSR600888-3"/>
    </source>
</evidence>
<dbReference type="EMBL" id="JABFBC010000001">
    <property type="protein sequence ID" value="NNU80307.1"/>
    <property type="molecule type" value="Genomic_DNA"/>
</dbReference>
<evidence type="ECO:0000256" key="6">
    <source>
        <dbReference type="ARBA" id="ARBA00031424"/>
    </source>
</evidence>
<dbReference type="SUPFAM" id="SSF51182">
    <property type="entry name" value="RmlC-like cupins"/>
    <property type="match status" value="1"/>
</dbReference>
<dbReference type="Pfam" id="PF00908">
    <property type="entry name" value="dTDP_sugar_isom"/>
    <property type="match status" value="1"/>
</dbReference>
<accession>A0A849L260</accession>
<feature type="active site" description="Proton donor" evidence="8">
    <location>
        <position position="132"/>
    </location>
</feature>